<protein>
    <submittedName>
        <fullName evidence="2">Uncharacterized protein</fullName>
    </submittedName>
</protein>
<accession>A0A0L0C6M4</accession>
<dbReference type="OrthoDB" id="7982444at2759"/>
<keyword evidence="1" id="KW-0732">Signal</keyword>
<organism evidence="2 3">
    <name type="scientific">Lucilia cuprina</name>
    <name type="common">Green bottle fly</name>
    <name type="synonym">Australian sheep blowfly</name>
    <dbReference type="NCBI Taxonomy" id="7375"/>
    <lineage>
        <taxon>Eukaryota</taxon>
        <taxon>Metazoa</taxon>
        <taxon>Ecdysozoa</taxon>
        <taxon>Arthropoda</taxon>
        <taxon>Hexapoda</taxon>
        <taxon>Insecta</taxon>
        <taxon>Pterygota</taxon>
        <taxon>Neoptera</taxon>
        <taxon>Endopterygota</taxon>
        <taxon>Diptera</taxon>
        <taxon>Brachycera</taxon>
        <taxon>Muscomorpha</taxon>
        <taxon>Oestroidea</taxon>
        <taxon>Calliphoridae</taxon>
        <taxon>Luciliinae</taxon>
        <taxon>Lucilia</taxon>
    </lineage>
</organism>
<name>A0A0L0C6M4_LUCCU</name>
<evidence type="ECO:0000313" key="2">
    <source>
        <dbReference type="EMBL" id="KNC27094.1"/>
    </source>
</evidence>
<evidence type="ECO:0000313" key="3">
    <source>
        <dbReference type="Proteomes" id="UP000037069"/>
    </source>
</evidence>
<feature type="signal peptide" evidence="1">
    <location>
        <begin position="1"/>
        <end position="22"/>
    </location>
</feature>
<proteinExistence type="predicted"/>
<gene>
    <name evidence="2" type="ORF">FF38_12684</name>
</gene>
<dbReference type="AlphaFoldDB" id="A0A0L0C6M4"/>
<feature type="chain" id="PRO_5005535975" evidence="1">
    <location>
        <begin position="23"/>
        <end position="237"/>
    </location>
</feature>
<evidence type="ECO:0000256" key="1">
    <source>
        <dbReference type="SAM" id="SignalP"/>
    </source>
</evidence>
<dbReference type="EMBL" id="JRES01000933">
    <property type="protein sequence ID" value="KNC27094.1"/>
    <property type="molecule type" value="Genomic_DNA"/>
</dbReference>
<dbReference type="Proteomes" id="UP000037069">
    <property type="component" value="Unassembled WGS sequence"/>
</dbReference>
<reference evidence="2 3" key="1">
    <citation type="journal article" date="2015" name="Nat. Commun.">
        <title>Lucilia cuprina genome unlocks parasitic fly biology to underpin future interventions.</title>
        <authorList>
            <person name="Anstead C.A."/>
            <person name="Korhonen P.K."/>
            <person name="Young N.D."/>
            <person name="Hall R.S."/>
            <person name="Jex A.R."/>
            <person name="Murali S.C."/>
            <person name="Hughes D.S."/>
            <person name="Lee S.F."/>
            <person name="Perry T."/>
            <person name="Stroehlein A.J."/>
            <person name="Ansell B.R."/>
            <person name="Breugelmans B."/>
            <person name="Hofmann A."/>
            <person name="Qu J."/>
            <person name="Dugan S."/>
            <person name="Lee S.L."/>
            <person name="Chao H."/>
            <person name="Dinh H."/>
            <person name="Han Y."/>
            <person name="Doddapaneni H.V."/>
            <person name="Worley K.C."/>
            <person name="Muzny D.M."/>
            <person name="Ioannidis P."/>
            <person name="Waterhouse R.M."/>
            <person name="Zdobnov E.M."/>
            <person name="James P.J."/>
            <person name="Bagnall N.H."/>
            <person name="Kotze A.C."/>
            <person name="Gibbs R.A."/>
            <person name="Richards S."/>
            <person name="Batterham P."/>
            <person name="Gasser R.B."/>
        </authorList>
    </citation>
    <scope>NUCLEOTIDE SEQUENCE [LARGE SCALE GENOMIC DNA]</scope>
    <source>
        <strain evidence="2 3">LS</strain>
        <tissue evidence="2">Full body</tissue>
    </source>
</reference>
<keyword evidence="3" id="KW-1185">Reference proteome</keyword>
<comment type="caution">
    <text evidence="2">The sequence shown here is derived from an EMBL/GenBank/DDBJ whole genome shotgun (WGS) entry which is preliminary data.</text>
</comment>
<sequence length="237" mass="27351">MSTNITFTVLAVCLLFAHVAVGKPAVQHDDHFKDFDLCKLKTIYTTLAPNEKDHTLAPTVQLMKLIVFDLQDLALTYARNAKDISDQLIKESLFSSNQSPEVQKFKHEIQEFQKKYNSCADMNELFDIVDIYSNTTSEYYEMEANGTLSADGKLIQNVLKKYSPKDMDEEFEEKFLNTFAVNFSRKIEELKGKLEAEEGGMGEKILQWWAKVKTLNTVEEKMNAFKEYMKLYGFEDE</sequence>